<feature type="domain" description="F-box" evidence="1">
    <location>
        <begin position="1"/>
        <end position="44"/>
    </location>
</feature>
<dbReference type="OrthoDB" id="591557at2759"/>
<dbReference type="InterPro" id="IPR001810">
    <property type="entry name" value="F-box_dom"/>
</dbReference>
<evidence type="ECO:0000259" key="1">
    <source>
        <dbReference type="PROSITE" id="PS50181"/>
    </source>
</evidence>
<proteinExistence type="predicted"/>
<dbReference type="Pfam" id="PF00646">
    <property type="entry name" value="F-box"/>
    <property type="match status" value="1"/>
</dbReference>
<dbReference type="PANTHER" id="PTHR31672:SF13">
    <property type="entry name" value="F-BOX PROTEIN CPR30-LIKE"/>
    <property type="match status" value="1"/>
</dbReference>
<dbReference type="KEGG" id="dzi:111278315"/>
<dbReference type="RefSeq" id="XP_022720697.1">
    <property type="nucleotide sequence ID" value="XM_022864962.1"/>
</dbReference>
<sequence length="373" mass="42239">MMSNLPPDLIADILSRLPVKQLLCFRCVSKRWRSLIDDPDFVKLHLCHSLKYHINHTLILKNFDLHAADLASLRSFAKLDHPLMSYNHGVNILGSCNGLLCIRNIVEDMAIWNPFTRKHQVLPSLGSCNGYVYGFGHDPITDDYKVVKIMQLVRFDGRALESEVKVCSLKRNRWRKIQDIPYGFSFPGANGVFASGALHWVLTQKVQLSEENVIVALDLGAENYREVPQPDYKDKGFQLNVGVLGGCLCAVANYGDVRVDIWVMNEYGAKGSWNRLFSVASEEVIGSLRFVKPLAYSRSGNQVLLEHDNINLFWHDLKKNKADDVLASGMPLSYETEICLQSLVSLNVNKRQHNGEDNWKMDDFLSVGFKLVL</sequence>
<dbReference type="InterPro" id="IPR017451">
    <property type="entry name" value="F-box-assoc_interact_dom"/>
</dbReference>
<protein>
    <submittedName>
        <fullName evidence="3">F-box protein CPR30-like</fullName>
    </submittedName>
</protein>
<evidence type="ECO:0000313" key="2">
    <source>
        <dbReference type="Proteomes" id="UP000515121"/>
    </source>
</evidence>
<dbReference type="AlphaFoldDB" id="A0A6P5WYJ8"/>
<dbReference type="GeneID" id="111278315"/>
<dbReference type="InterPro" id="IPR036047">
    <property type="entry name" value="F-box-like_dom_sf"/>
</dbReference>
<dbReference type="InterPro" id="IPR050796">
    <property type="entry name" value="SCF_F-box_component"/>
</dbReference>
<dbReference type="SUPFAM" id="SSF50965">
    <property type="entry name" value="Galactose oxidase, central domain"/>
    <property type="match status" value="1"/>
</dbReference>
<accession>A0A6P5WYJ8</accession>
<dbReference type="SMART" id="SM00256">
    <property type="entry name" value="FBOX"/>
    <property type="match status" value="1"/>
</dbReference>
<name>A0A6P5WYJ8_DURZI</name>
<keyword evidence="2" id="KW-1185">Reference proteome</keyword>
<gene>
    <name evidence="3" type="primary">LOC111278315</name>
</gene>
<dbReference type="Proteomes" id="UP000515121">
    <property type="component" value="Unplaced"/>
</dbReference>
<dbReference type="SUPFAM" id="SSF81383">
    <property type="entry name" value="F-box domain"/>
    <property type="match status" value="1"/>
</dbReference>
<reference evidence="3" key="1">
    <citation type="submission" date="2025-08" db="UniProtKB">
        <authorList>
            <consortium name="RefSeq"/>
        </authorList>
    </citation>
    <scope>IDENTIFICATION</scope>
    <source>
        <tissue evidence="3">Fruit stalk</tissue>
    </source>
</reference>
<dbReference type="Gene3D" id="1.20.1280.50">
    <property type="match status" value="1"/>
</dbReference>
<dbReference type="CDD" id="cd22157">
    <property type="entry name" value="F-box_AtFBW1-like"/>
    <property type="match status" value="1"/>
</dbReference>
<dbReference type="PANTHER" id="PTHR31672">
    <property type="entry name" value="BNACNNG10540D PROTEIN"/>
    <property type="match status" value="1"/>
</dbReference>
<dbReference type="Pfam" id="PF08268">
    <property type="entry name" value="FBA_3"/>
    <property type="match status" value="1"/>
</dbReference>
<dbReference type="PROSITE" id="PS50181">
    <property type="entry name" value="FBOX"/>
    <property type="match status" value="1"/>
</dbReference>
<dbReference type="InterPro" id="IPR013187">
    <property type="entry name" value="F-box-assoc_dom_typ3"/>
</dbReference>
<organism evidence="2 3">
    <name type="scientific">Durio zibethinus</name>
    <name type="common">Durian</name>
    <dbReference type="NCBI Taxonomy" id="66656"/>
    <lineage>
        <taxon>Eukaryota</taxon>
        <taxon>Viridiplantae</taxon>
        <taxon>Streptophyta</taxon>
        <taxon>Embryophyta</taxon>
        <taxon>Tracheophyta</taxon>
        <taxon>Spermatophyta</taxon>
        <taxon>Magnoliopsida</taxon>
        <taxon>eudicotyledons</taxon>
        <taxon>Gunneridae</taxon>
        <taxon>Pentapetalae</taxon>
        <taxon>rosids</taxon>
        <taxon>malvids</taxon>
        <taxon>Malvales</taxon>
        <taxon>Malvaceae</taxon>
        <taxon>Helicteroideae</taxon>
        <taxon>Durio</taxon>
    </lineage>
</organism>
<evidence type="ECO:0000313" key="3">
    <source>
        <dbReference type="RefSeq" id="XP_022720697.1"/>
    </source>
</evidence>
<dbReference type="NCBIfam" id="TIGR01640">
    <property type="entry name" value="F_box_assoc_1"/>
    <property type="match status" value="1"/>
</dbReference>
<dbReference type="InterPro" id="IPR011043">
    <property type="entry name" value="Gal_Oxase/kelch_b-propeller"/>
</dbReference>